<feature type="non-terminal residue" evidence="1">
    <location>
        <position position="1"/>
    </location>
</feature>
<proteinExistence type="predicted"/>
<dbReference type="AlphaFoldDB" id="S4NKT2"/>
<reference evidence="1" key="1">
    <citation type="journal article" date="2013" name="BMC Genomics">
        <title>Unscrambling butterfly oogenesis.</title>
        <authorList>
            <person name="Carter J.M."/>
            <person name="Baker S.C."/>
            <person name="Pink R."/>
            <person name="Carter D.R."/>
            <person name="Collins A."/>
            <person name="Tomlin J."/>
            <person name="Gibbs M."/>
            <person name="Breuker C.J."/>
        </authorList>
    </citation>
    <scope>NUCLEOTIDE SEQUENCE</scope>
    <source>
        <tissue evidence="1">Ovary</tissue>
    </source>
</reference>
<feature type="non-terminal residue" evidence="1">
    <location>
        <position position="80"/>
    </location>
</feature>
<dbReference type="EMBL" id="GAIX01014891">
    <property type="protein sequence ID" value="JAA77669.1"/>
    <property type="molecule type" value="Transcribed_RNA"/>
</dbReference>
<accession>S4NKT2</accession>
<sequence length="80" mass="8757">SRSTCAGSDGNRTRNSRFMPSFTIPGILNSGGLRSGVCSCSSVLLFLKTLNFRAFFKVSLCRSRFSSNLENDWEASLSPL</sequence>
<name>S4NKT2_9NEOP</name>
<protein>
    <submittedName>
        <fullName evidence="1">Uncharacterized protein</fullName>
    </submittedName>
</protein>
<reference evidence="1" key="2">
    <citation type="submission" date="2013-05" db="EMBL/GenBank/DDBJ databases">
        <authorList>
            <person name="Carter J.-M."/>
            <person name="Baker S.C."/>
            <person name="Pink R."/>
            <person name="Carter D.R.F."/>
            <person name="Collins A."/>
            <person name="Tomlin J."/>
            <person name="Gibbs M."/>
            <person name="Breuker C.J."/>
        </authorList>
    </citation>
    <scope>NUCLEOTIDE SEQUENCE</scope>
    <source>
        <tissue evidence="1">Ovary</tissue>
    </source>
</reference>
<evidence type="ECO:0000313" key="1">
    <source>
        <dbReference type="EMBL" id="JAA77669.1"/>
    </source>
</evidence>
<organism evidence="1">
    <name type="scientific">Pararge aegeria</name>
    <name type="common">speckled wood butterfly</name>
    <dbReference type="NCBI Taxonomy" id="116150"/>
    <lineage>
        <taxon>Eukaryota</taxon>
        <taxon>Metazoa</taxon>
        <taxon>Ecdysozoa</taxon>
        <taxon>Arthropoda</taxon>
        <taxon>Hexapoda</taxon>
        <taxon>Insecta</taxon>
        <taxon>Pterygota</taxon>
        <taxon>Neoptera</taxon>
        <taxon>Endopterygota</taxon>
        <taxon>Lepidoptera</taxon>
        <taxon>Glossata</taxon>
        <taxon>Ditrysia</taxon>
        <taxon>Papilionoidea</taxon>
        <taxon>Nymphalidae</taxon>
        <taxon>Satyrinae</taxon>
        <taxon>Satyrini</taxon>
        <taxon>Parargina</taxon>
        <taxon>Pararge</taxon>
    </lineage>
</organism>